<evidence type="ECO:0000313" key="4">
    <source>
        <dbReference type="EMBL" id="TFJ80572.1"/>
    </source>
</evidence>
<dbReference type="Pfam" id="PF13812">
    <property type="entry name" value="PPR_3"/>
    <property type="match status" value="1"/>
</dbReference>
<dbReference type="PROSITE" id="PS51375">
    <property type="entry name" value="PPR"/>
    <property type="match status" value="5"/>
</dbReference>
<dbReference type="OrthoDB" id="42736at2759"/>
<protein>
    <recommendedName>
        <fullName evidence="6">Pentacotripeptide-repeat region of PRORP domain-containing protein</fullName>
    </recommendedName>
</protein>
<dbReference type="Proteomes" id="UP000355283">
    <property type="component" value="Unassembled WGS sequence"/>
</dbReference>
<feature type="compositionally biased region" description="Basic and acidic residues" evidence="3">
    <location>
        <begin position="230"/>
        <end position="244"/>
    </location>
</feature>
<feature type="repeat" description="PPR" evidence="2">
    <location>
        <begin position="654"/>
        <end position="688"/>
    </location>
</feature>
<feature type="repeat" description="PPR" evidence="2">
    <location>
        <begin position="434"/>
        <end position="468"/>
    </location>
</feature>
<feature type="region of interest" description="Disordered" evidence="3">
    <location>
        <begin position="356"/>
        <end position="375"/>
    </location>
</feature>
<evidence type="ECO:0000313" key="5">
    <source>
        <dbReference type="Proteomes" id="UP000355283"/>
    </source>
</evidence>
<proteinExistence type="predicted"/>
<dbReference type="Pfam" id="PF13041">
    <property type="entry name" value="PPR_2"/>
    <property type="match status" value="1"/>
</dbReference>
<reference evidence="4 5" key="1">
    <citation type="submission" date="2019-01" db="EMBL/GenBank/DDBJ databases">
        <title>Nuclear Genome Assembly of the Microalgal Biofuel strain Nannochloropsis salina CCMP1776.</title>
        <authorList>
            <person name="Hovde B."/>
        </authorList>
    </citation>
    <scope>NUCLEOTIDE SEQUENCE [LARGE SCALE GENOMIC DNA]</scope>
    <source>
        <strain evidence="4 5">CCMP1776</strain>
    </source>
</reference>
<dbReference type="PANTHER" id="PTHR47447">
    <property type="entry name" value="OS03G0856100 PROTEIN"/>
    <property type="match status" value="1"/>
</dbReference>
<accession>A0A4D9CN55</accession>
<feature type="compositionally biased region" description="Gly residues" evidence="3">
    <location>
        <begin position="357"/>
        <end position="369"/>
    </location>
</feature>
<gene>
    <name evidence="4" type="ORF">NSK_007998</name>
</gene>
<feature type="region of interest" description="Disordered" evidence="3">
    <location>
        <begin position="817"/>
        <end position="842"/>
    </location>
</feature>
<feature type="repeat" description="PPR" evidence="2">
    <location>
        <begin position="689"/>
        <end position="723"/>
    </location>
</feature>
<feature type="region of interest" description="Disordered" evidence="3">
    <location>
        <begin position="778"/>
        <end position="798"/>
    </location>
</feature>
<organism evidence="4 5">
    <name type="scientific">Nannochloropsis salina CCMP1776</name>
    <dbReference type="NCBI Taxonomy" id="1027361"/>
    <lineage>
        <taxon>Eukaryota</taxon>
        <taxon>Sar</taxon>
        <taxon>Stramenopiles</taxon>
        <taxon>Ochrophyta</taxon>
        <taxon>Eustigmatophyceae</taxon>
        <taxon>Eustigmatales</taxon>
        <taxon>Monodopsidaceae</taxon>
        <taxon>Microchloropsis</taxon>
        <taxon>Microchloropsis salina</taxon>
    </lineage>
</organism>
<feature type="repeat" description="PPR" evidence="2">
    <location>
        <begin position="471"/>
        <end position="505"/>
    </location>
</feature>
<dbReference type="InterPro" id="IPR011990">
    <property type="entry name" value="TPR-like_helical_dom_sf"/>
</dbReference>
<dbReference type="Gene3D" id="1.25.40.10">
    <property type="entry name" value="Tetratricopeptide repeat domain"/>
    <property type="match status" value="5"/>
</dbReference>
<feature type="repeat" description="PPR" evidence="2">
    <location>
        <begin position="548"/>
        <end position="586"/>
    </location>
</feature>
<evidence type="ECO:0008006" key="6">
    <source>
        <dbReference type="Google" id="ProtNLM"/>
    </source>
</evidence>
<dbReference type="InterPro" id="IPR002885">
    <property type="entry name" value="PPR_rpt"/>
</dbReference>
<feature type="region of interest" description="Disordered" evidence="3">
    <location>
        <begin position="945"/>
        <end position="965"/>
    </location>
</feature>
<dbReference type="PANTHER" id="PTHR47447:SF17">
    <property type="entry name" value="OS12G0638900 PROTEIN"/>
    <property type="match status" value="1"/>
</dbReference>
<feature type="compositionally biased region" description="Low complexity" evidence="3">
    <location>
        <begin position="783"/>
        <end position="797"/>
    </location>
</feature>
<evidence type="ECO:0000256" key="3">
    <source>
        <dbReference type="SAM" id="MobiDB-lite"/>
    </source>
</evidence>
<dbReference type="AlphaFoldDB" id="A0A4D9CN55"/>
<evidence type="ECO:0000256" key="1">
    <source>
        <dbReference type="ARBA" id="ARBA00022737"/>
    </source>
</evidence>
<dbReference type="Pfam" id="PF01535">
    <property type="entry name" value="PPR"/>
    <property type="match status" value="3"/>
</dbReference>
<feature type="region of interest" description="Disordered" evidence="3">
    <location>
        <begin position="605"/>
        <end position="633"/>
    </location>
</feature>
<keyword evidence="1" id="KW-0677">Repeat</keyword>
<dbReference type="NCBIfam" id="TIGR00756">
    <property type="entry name" value="PPR"/>
    <property type="match status" value="2"/>
</dbReference>
<sequence length="1013" mass="108481">MLSSFAVAGKTYADAAAFLTQPLELGDGEPVFWLRKHPSSTLTEAAFQARVRDIRALIRGERREGEGEREGADRRSFQALRVLESLQAEVVPPASVYHQVFALCVADAEWAGALTVLGHMVTVAGLTPTLATYRAGLEALQEGGEEGERWSKILQLYEAMLAANVRPDGKIVEAVVRALGGAGRLERGLAVVEEAKAWGVPASKGMYRALLAPLLRKTGGREGLGAASRGAREGGKEGREEGKGRGGTSGVYRGAGSYAAGLDLLYGVDPRTGRPKHRMDDAAAVVLVEEVFRWQGGRVSWTGVAPVVSLVLRDIKAESSGPAHGEGEGRGGLREFSESTFLLVLSLCKAAEEGAGREGGQGRWEGGTEGGREGGREGGALEAALLVLAGMVERGHGNVLAFNMVLKMCERRGDARRALLLLAEMRSLPALLPDLITYNTLISACAKGHRPRDAQRLVKELEGEGGRIVPSLVTYNSLLAALAQAGQWKEAMRVLQTLQRKNLRPDVITYTSLIQACSKARPSQVKKALYYLELMKEAREGGGEVTPDAVAYAAAIEACARGGPNAGWGETALRLFEEMQERGMEAPAQVYRALVQACGNDVVPEGRAPTPSGPPAASDTSAAMRASTPPVPRRPMTTARVWSLLQACPPAHRNNFVYTAAAKACERGRDWGMALRLVEDMRRLGIEPDDITHGQLLHVLASMGRWEEALGVLASIRRRNVRHYTSAIRACGLAGGAAAREGMPLYVRMREEGLVPDLYVYNVVLQALRAADCDLPGNGRPLSSPSSPSSSPSSSTSVADDALALYEEMRGNSPAKYAAGTLSMGKNNRRGQQLPRSLPPPSPVTPDIVSFTVLISILERHGRHAQALRVFQDGVRAQVLMTTPLDTLWEKDLSRLSFQLVRAAVDFSVGELVADFRHQLKAAAGTKDPDVQDLVLITGSDVRGARGAGGGPRQDGMGKEGMGAAHGQVPETRQALARLVLSEKGLLPADEESRKPGVLTVPADVMRQWLCKQ</sequence>
<evidence type="ECO:0000256" key="2">
    <source>
        <dbReference type="PROSITE-ProRule" id="PRU00708"/>
    </source>
</evidence>
<feature type="region of interest" description="Disordered" evidence="3">
    <location>
        <begin position="222"/>
        <end position="248"/>
    </location>
</feature>
<keyword evidence="5" id="KW-1185">Reference proteome</keyword>
<comment type="caution">
    <text evidence="4">The sequence shown here is derived from an EMBL/GenBank/DDBJ whole genome shotgun (WGS) entry which is preliminary data.</text>
</comment>
<dbReference type="EMBL" id="SDOX01000159">
    <property type="protein sequence ID" value="TFJ80572.1"/>
    <property type="molecule type" value="Genomic_DNA"/>
</dbReference>
<name>A0A4D9CN55_9STRA</name>